<keyword evidence="7 15" id="KW-0812">Transmembrane</keyword>
<dbReference type="InterPro" id="IPR008855">
    <property type="entry name" value="TRAP-delta"/>
</dbReference>
<comment type="function">
    <text evidence="1">TRAP proteins are part of a complex whose function is to bind calcium to the ER membrane and thereby regulate the retention of ER resident proteins.</text>
</comment>
<accession>A0A9P0D455</accession>
<evidence type="ECO:0000256" key="14">
    <source>
        <dbReference type="ARBA" id="ARBA00031791"/>
    </source>
</evidence>
<evidence type="ECO:0000256" key="16">
    <source>
        <dbReference type="SAM" id="SignalP"/>
    </source>
</evidence>
<evidence type="ECO:0000256" key="8">
    <source>
        <dbReference type="ARBA" id="ARBA00022729"/>
    </source>
</evidence>
<keyword evidence="13" id="KW-1015">Disulfide bond</keyword>
<sequence length="164" mass="18039">MIFIFLISLIFIVTSAQNCYNPQIVSTSYTTQDATILKAVAFISNFYVKCETGDPGHFYAWLGETITPVASVGEGKYQISWTEEVKTAKTGIINVKVYNDTGYLALRKAIRAGEGNLNVPVFTTLKINHSGVYGGPWISCELLAAVFSIAVAYIAIHFRTKLLN</sequence>
<comment type="subcellular location">
    <subcellularLocation>
        <location evidence="2">Endoplasmic reticulum membrane</location>
        <topology evidence="2">Single-pass type I membrane protein</topology>
    </subcellularLocation>
</comment>
<keyword evidence="9" id="KW-0256">Endoplasmic reticulum</keyword>
<evidence type="ECO:0000256" key="10">
    <source>
        <dbReference type="ARBA" id="ARBA00022843"/>
    </source>
</evidence>
<evidence type="ECO:0000256" key="4">
    <source>
        <dbReference type="ARBA" id="ARBA00011819"/>
    </source>
</evidence>
<evidence type="ECO:0000256" key="5">
    <source>
        <dbReference type="ARBA" id="ARBA00014387"/>
    </source>
</evidence>
<dbReference type="Pfam" id="PF05404">
    <property type="entry name" value="TRAP-delta"/>
    <property type="match status" value="1"/>
</dbReference>
<gene>
    <name evidence="17" type="ORF">PSYICH_LOCUS12346</name>
</gene>
<name>A0A9P0D455_9CUCU</name>
<evidence type="ECO:0000256" key="13">
    <source>
        <dbReference type="ARBA" id="ARBA00023157"/>
    </source>
</evidence>
<proteinExistence type="inferred from homology"/>
<keyword evidence="18" id="KW-1185">Reference proteome</keyword>
<keyword evidence="6" id="KW-1017">Isopeptide bond</keyword>
<dbReference type="AlphaFoldDB" id="A0A9P0D455"/>
<protein>
    <recommendedName>
        <fullName evidence="5">Translocon-associated protein subunit delta</fullName>
    </recommendedName>
    <alternativeName>
        <fullName evidence="14">Signal sequence receptor subunit delta</fullName>
    </alternativeName>
</protein>
<evidence type="ECO:0000313" key="18">
    <source>
        <dbReference type="Proteomes" id="UP001153636"/>
    </source>
</evidence>
<dbReference type="GO" id="GO:0005789">
    <property type="term" value="C:endoplasmic reticulum membrane"/>
    <property type="evidence" value="ECO:0007669"/>
    <property type="project" value="UniProtKB-SubCell"/>
</dbReference>
<evidence type="ECO:0000256" key="3">
    <source>
        <dbReference type="ARBA" id="ARBA00009294"/>
    </source>
</evidence>
<evidence type="ECO:0000256" key="12">
    <source>
        <dbReference type="ARBA" id="ARBA00023136"/>
    </source>
</evidence>
<keyword evidence="11 15" id="KW-1133">Transmembrane helix</keyword>
<evidence type="ECO:0000256" key="7">
    <source>
        <dbReference type="ARBA" id="ARBA00022692"/>
    </source>
</evidence>
<evidence type="ECO:0000256" key="2">
    <source>
        <dbReference type="ARBA" id="ARBA00004115"/>
    </source>
</evidence>
<feature type="chain" id="PRO_5040479466" description="Translocon-associated protein subunit delta" evidence="16">
    <location>
        <begin position="17"/>
        <end position="164"/>
    </location>
</feature>
<evidence type="ECO:0000313" key="17">
    <source>
        <dbReference type="EMBL" id="CAH1111931.1"/>
    </source>
</evidence>
<comment type="similarity">
    <text evidence="3">Belongs to the TRAP-delta family.</text>
</comment>
<keyword evidence="8 16" id="KW-0732">Signal</keyword>
<dbReference type="EMBL" id="OV651818">
    <property type="protein sequence ID" value="CAH1111931.1"/>
    <property type="molecule type" value="Genomic_DNA"/>
</dbReference>
<comment type="subunit">
    <text evidence="4">Heterotetramer of TRAP-alpha, TRAP-beta, TRAP-delta and TRAP-gamma.</text>
</comment>
<evidence type="ECO:0000256" key="1">
    <source>
        <dbReference type="ARBA" id="ARBA00002838"/>
    </source>
</evidence>
<organism evidence="17 18">
    <name type="scientific">Psylliodes chrysocephalus</name>
    <dbReference type="NCBI Taxonomy" id="3402493"/>
    <lineage>
        <taxon>Eukaryota</taxon>
        <taxon>Metazoa</taxon>
        <taxon>Ecdysozoa</taxon>
        <taxon>Arthropoda</taxon>
        <taxon>Hexapoda</taxon>
        <taxon>Insecta</taxon>
        <taxon>Pterygota</taxon>
        <taxon>Neoptera</taxon>
        <taxon>Endopterygota</taxon>
        <taxon>Coleoptera</taxon>
        <taxon>Polyphaga</taxon>
        <taxon>Cucujiformia</taxon>
        <taxon>Chrysomeloidea</taxon>
        <taxon>Chrysomelidae</taxon>
        <taxon>Galerucinae</taxon>
        <taxon>Alticini</taxon>
        <taxon>Psylliodes</taxon>
    </lineage>
</organism>
<evidence type="ECO:0000256" key="15">
    <source>
        <dbReference type="SAM" id="Phobius"/>
    </source>
</evidence>
<dbReference type="PANTHER" id="PTHR12731:SF1">
    <property type="entry name" value="TRANSLOCON-ASSOCIATED PROTEIN SUBUNIT DELTA"/>
    <property type="match status" value="1"/>
</dbReference>
<feature type="transmembrane region" description="Helical" evidence="15">
    <location>
        <begin position="136"/>
        <end position="156"/>
    </location>
</feature>
<feature type="signal peptide" evidence="16">
    <location>
        <begin position="1"/>
        <end position="16"/>
    </location>
</feature>
<dbReference type="Proteomes" id="UP001153636">
    <property type="component" value="Chromosome 6"/>
</dbReference>
<dbReference type="PANTHER" id="PTHR12731">
    <property type="entry name" value="TRANSLOCON-ASSOCIATED PROTEIN, DELTA SUBUNIT"/>
    <property type="match status" value="1"/>
</dbReference>
<dbReference type="OrthoDB" id="10055808at2759"/>
<reference evidence="17" key="1">
    <citation type="submission" date="2022-01" db="EMBL/GenBank/DDBJ databases">
        <authorList>
            <person name="King R."/>
        </authorList>
    </citation>
    <scope>NUCLEOTIDE SEQUENCE</scope>
</reference>
<keyword evidence="12 15" id="KW-0472">Membrane</keyword>
<evidence type="ECO:0000256" key="6">
    <source>
        <dbReference type="ARBA" id="ARBA00022499"/>
    </source>
</evidence>
<evidence type="ECO:0000256" key="9">
    <source>
        <dbReference type="ARBA" id="ARBA00022824"/>
    </source>
</evidence>
<evidence type="ECO:0000256" key="11">
    <source>
        <dbReference type="ARBA" id="ARBA00022989"/>
    </source>
</evidence>
<keyword evidence="10" id="KW-0832">Ubl conjugation</keyword>